<feature type="transmembrane region" description="Helical" evidence="5">
    <location>
        <begin position="126"/>
        <end position="147"/>
    </location>
</feature>
<dbReference type="AlphaFoldDB" id="A0A841YWT9"/>
<feature type="transmembrane region" description="Helical" evidence="5">
    <location>
        <begin position="334"/>
        <end position="358"/>
    </location>
</feature>
<dbReference type="Pfam" id="PF04932">
    <property type="entry name" value="Wzy_C"/>
    <property type="match status" value="1"/>
</dbReference>
<keyword evidence="2 5" id="KW-0812">Transmembrane</keyword>
<dbReference type="InterPro" id="IPR007016">
    <property type="entry name" value="O-antigen_ligase-rel_domated"/>
</dbReference>
<evidence type="ECO:0000256" key="5">
    <source>
        <dbReference type="SAM" id="Phobius"/>
    </source>
</evidence>
<feature type="transmembrane region" description="Helical" evidence="5">
    <location>
        <begin position="245"/>
        <end position="271"/>
    </location>
</feature>
<evidence type="ECO:0000259" key="6">
    <source>
        <dbReference type="Pfam" id="PF04932"/>
    </source>
</evidence>
<keyword evidence="7" id="KW-0436">Ligase</keyword>
<feature type="transmembrane region" description="Helical" evidence="5">
    <location>
        <begin position="96"/>
        <end position="114"/>
    </location>
</feature>
<evidence type="ECO:0000256" key="1">
    <source>
        <dbReference type="ARBA" id="ARBA00004141"/>
    </source>
</evidence>
<accession>A0A841YWT9</accession>
<reference evidence="7 8" key="1">
    <citation type="submission" date="2020-03" db="EMBL/GenBank/DDBJ databases">
        <title>Soil Listeria distribution.</title>
        <authorList>
            <person name="Liao J."/>
            <person name="Wiedmann M."/>
        </authorList>
    </citation>
    <scope>NUCLEOTIDE SEQUENCE [LARGE SCALE GENOMIC DNA]</scope>
    <source>
        <strain evidence="7 8">FSL L7-1614</strain>
    </source>
</reference>
<dbReference type="Proteomes" id="UP000569903">
    <property type="component" value="Unassembled WGS sequence"/>
</dbReference>
<feature type="transmembrane region" description="Helical" evidence="5">
    <location>
        <begin position="292"/>
        <end position="314"/>
    </location>
</feature>
<dbReference type="GO" id="GO:0016874">
    <property type="term" value="F:ligase activity"/>
    <property type="evidence" value="ECO:0007669"/>
    <property type="project" value="UniProtKB-KW"/>
</dbReference>
<sequence>MDYRNNMTSDYLTSEPRSSKMNIFLLTMLLLFLSIGSQFNVQIGLALKPYMILFLLLTLCYLSKITIEKLLFFEVAFVSFYVYYALRGVITAHPQAALRAIGGTLILLVFYFFCRYWLGRIRWKDIELAIVISGFLFNLLSLAYYLMGLVNLGFNMHGNGIREMGVLIDRNFARLLGLTNDPNIFVFVNMLFIAYFLTHRDKWWNLLGGFIAILCVVLTLSRGAIISVVIVLVLCLLVGNMKSKLIMILGASGFLLLANVLFSQFMGFSLWELMMERFGTMSQDGGSGRFDIWTAGFIYFMEYPLFGIGSFNFQDYNYFSGGKAVFMHNSFLEILVETGIMGMIIYAVAIIALAWTLLKSVLADKEQWWLLIALVGYLSMMASLSLVLNEVFFFFFALVARSLKEKRVDHEAKDGINETRSIFGKHI</sequence>
<dbReference type="EMBL" id="JAARQN010000005">
    <property type="protein sequence ID" value="MBC1457758.1"/>
    <property type="molecule type" value="Genomic_DNA"/>
</dbReference>
<feature type="domain" description="O-antigen ligase-related" evidence="6">
    <location>
        <begin position="210"/>
        <end position="346"/>
    </location>
</feature>
<dbReference type="PANTHER" id="PTHR37422">
    <property type="entry name" value="TEICHURONIC ACID BIOSYNTHESIS PROTEIN TUAE"/>
    <property type="match status" value="1"/>
</dbReference>
<dbReference type="RefSeq" id="WP_185389016.1">
    <property type="nucleotide sequence ID" value="NZ_JAARQN010000005.1"/>
</dbReference>
<keyword evidence="4 5" id="KW-0472">Membrane</keyword>
<feature type="transmembrane region" description="Helical" evidence="5">
    <location>
        <begin position="70"/>
        <end position="90"/>
    </location>
</feature>
<evidence type="ECO:0000256" key="4">
    <source>
        <dbReference type="ARBA" id="ARBA00023136"/>
    </source>
</evidence>
<feature type="transmembrane region" description="Helical" evidence="5">
    <location>
        <begin position="182"/>
        <end position="198"/>
    </location>
</feature>
<dbReference type="InterPro" id="IPR051533">
    <property type="entry name" value="WaaL-like"/>
</dbReference>
<gene>
    <name evidence="7" type="ORF">HB850_08310</name>
</gene>
<dbReference type="GO" id="GO:0016020">
    <property type="term" value="C:membrane"/>
    <property type="evidence" value="ECO:0007669"/>
    <property type="project" value="UniProtKB-SubCell"/>
</dbReference>
<keyword evidence="3 5" id="KW-1133">Transmembrane helix</keyword>
<feature type="transmembrane region" description="Helical" evidence="5">
    <location>
        <begin position="21"/>
        <end position="39"/>
    </location>
</feature>
<dbReference type="PANTHER" id="PTHR37422:SF17">
    <property type="entry name" value="O-ANTIGEN LIGASE"/>
    <property type="match status" value="1"/>
</dbReference>
<feature type="transmembrane region" description="Helical" evidence="5">
    <location>
        <begin position="210"/>
        <end position="239"/>
    </location>
</feature>
<name>A0A841YWT9_9LIST</name>
<evidence type="ECO:0000256" key="2">
    <source>
        <dbReference type="ARBA" id="ARBA00022692"/>
    </source>
</evidence>
<proteinExistence type="predicted"/>
<comment type="subcellular location">
    <subcellularLocation>
        <location evidence="1">Membrane</location>
        <topology evidence="1">Multi-pass membrane protein</topology>
    </subcellularLocation>
</comment>
<protein>
    <submittedName>
        <fullName evidence="7">O-antigen ligase family protein</fullName>
    </submittedName>
</protein>
<feature type="transmembrane region" description="Helical" evidence="5">
    <location>
        <begin position="45"/>
        <end position="63"/>
    </location>
</feature>
<comment type="caution">
    <text evidence="7">The sequence shown here is derived from an EMBL/GenBank/DDBJ whole genome shotgun (WGS) entry which is preliminary data.</text>
</comment>
<evidence type="ECO:0000313" key="8">
    <source>
        <dbReference type="Proteomes" id="UP000569903"/>
    </source>
</evidence>
<organism evidence="7 8">
    <name type="scientific">Listeria newyorkensis</name>
    <dbReference type="NCBI Taxonomy" id="1497681"/>
    <lineage>
        <taxon>Bacteria</taxon>
        <taxon>Bacillati</taxon>
        <taxon>Bacillota</taxon>
        <taxon>Bacilli</taxon>
        <taxon>Bacillales</taxon>
        <taxon>Listeriaceae</taxon>
        <taxon>Listeria</taxon>
    </lineage>
</organism>
<evidence type="ECO:0000313" key="7">
    <source>
        <dbReference type="EMBL" id="MBC1457758.1"/>
    </source>
</evidence>
<feature type="transmembrane region" description="Helical" evidence="5">
    <location>
        <begin position="370"/>
        <end position="399"/>
    </location>
</feature>
<evidence type="ECO:0000256" key="3">
    <source>
        <dbReference type="ARBA" id="ARBA00022989"/>
    </source>
</evidence>